<evidence type="ECO:0000313" key="2">
    <source>
        <dbReference type="Proteomes" id="UP000031036"/>
    </source>
</evidence>
<evidence type="ECO:0000313" key="1">
    <source>
        <dbReference type="EMBL" id="KHN83380.1"/>
    </source>
</evidence>
<dbReference type="OrthoDB" id="5785376at2759"/>
<organism evidence="1 2">
    <name type="scientific">Toxocara canis</name>
    <name type="common">Canine roundworm</name>
    <dbReference type="NCBI Taxonomy" id="6265"/>
    <lineage>
        <taxon>Eukaryota</taxon>
        <taxon>Metazoa</taxon>
        <taxon>Ecdysozoa</taxon>
        <taxon>Nematoda</taxon>
        <taxon>Chromadorea</taxon>
        <taxon>Rhabditida</taxon>
        <taxon>Spirurina</taxon>
        <taxon>Ascaridomorpha</taxon>
        <taxon>Ascaridoidea</taxon>
        <taxon>Toxocaridae</taxon>
        <taxon>Toxocara</taxon>
    </lineage>
</organism>
<proteinExistence type="predicted"/>
<comment type="caution">
    <text evidence="1">The sequence shown here is derived from an EMBL/GenBank/DDBJ whole genome shotgun (WGS) entry which is preliminary data.</text>
</comment>
<sequence>MKQFEAGCNLMSLSCGFQDQARYIQDGINLMNSLRSRTNLWQCQYQLPPSNTTKMRIKRKARKVRHIPKSCAGLYGAPMPYELVSSEHNVTAPRIRNELLKSLSGELVLASELMLRCPRCRENCHATTGPDAVAVAFQQALTPHNCADIMYEVRCHNTFEEMRIKRKARKVRHIPKSCAGLYGAPMPYELVSSEHNVTAPRIRNELLKSLSGELVLASELMLRCPRCRVTTHYYSDDNDNNNTDQICRRQLETIRPGWPTSAEYCDEEELLVVDLEKQIYC</sequence>
<gene>
    <name evidence="1" type="ORF">Tcan_14257</name>
</gene>
<keyword evidence="2" id="KW-1185">Reference proteome</keyword>
<dbReference type="EMBL" id="JPKZ01001200">
    <property type="protein sequence ID" value="KHN83380.1"/>
    <property type="molecule type" value="Genomic_DNA"/>
</dbReference>
<dbReference type="AlphaFoldDB" id="A0A0B2VQR3"/>
<name>A0A0B2VQR3_TOXCA</name>
<protein>
    <submittedName>
        <fullName evidence="1">Uncharacterized protein</fullName>
    </submittedName>
</protein>
<dbReference type="Proteomes" id="UP000031036">
    <property type="component" value="Unassembled WGS sequence"/>
</dbReference>
<accession>A0A0B2VQR3</accession>
<reference evidence="1 2" key="1">
    <citation type="submission" date="2014-11" db="EMBL/GenBank/DDBJ databases">
        <title>Genetic blueprint of the zoonotic pathogen Toxocara canis.</title>
        <authorList>
            <person name="Zhu X.-Q."/>
            <person name="Korhonen P.K."/>
            <person name="Cai H."/>
            <person name="Young N.D."/>
            <person name="Nejsum P."/>
            <person name="von Samson-Himmelstjerna G."/>
            <person name="Boag P.R."/>
            <person name="Tan P."/>
            <person name="Li Q."/>
            <person name="Min J."/>
            <person name="Yang Y."/>
            <person name="Wang X."/>
            <person name="Fang X."/>
            <person name="Hall R.S."/>
            <person name="Hofmann A."/>
            <person name="Sternberg P.W."/>
            <person name="Jex A.R."/>
            <person name="Gasser R.B."/>
        </authorList>
    </citation>
    <scope>NUCLEOTIDE SEQUENCE [LARGE SCALE GENOMIC DNA]</scope>
    <source>
        <strain evidence="1">PN_DK_2014</strain>
    </source>
</reference>